<evidence type="ECO:0000256" key="2">
    <source>
        <dbReference type="ARBA" id="ARBA00023002"/>
    </source>
</evidence>
<dbReference type="GO" id="GO:0005886">
    <property type="term" value="C:plasma membrane"/>
    <property type="evidence" value="ECO:0007669"/>
    <property type="project" value="TreeGrafter"/>
</dbReference>
<dbReference type="GO" id="GO:0016491">
    <property type="term" value="F:oxidoreductase activity"/>
    <property type="evidence" value="ECO:0007669"/>
    <property type="project" value="UniProtKB-KW"/>
</dbReference>
<accession>A0AAE0T7C4</accession>
<dbReference type="InterPro" id="IPR002355">
    <property type="entry name" value="Cu_oxidase_Cu_BS"/>
</dbReference>
<dbReference type="Proteomes" id="UP001195483">
    <property type="component" value="Unassembled WGS sequence"/>
</dbReference>
<keyword evidence="2" id="KW-0560">Oxidoreductase</keyword>
<dbReference type="PROSITE" id="PS00079">
    <property type="entry name" value="MULTICOPPER_OXIDASE1"/>
    <property type="match status" value="1"/>
</dbReference>
<feature type="domain" description="Plastocyanin-like" evidence="4">
    <location>
        <begin position="22"/>
        <end position="74"/>
    </location>
</feature>
<dbReference type="PANTHER" id="PTHR11709">
    <property type="entry name" value="MULTI-COPPER OXIDASE"/>
    <property type="match status" value="1"/>
</dbReference>
<dbReference type="PROSITE" id="PS00080">
    <property type="entry name" value="MULTICOPPER_OXIDASE2"/>
    <property type="match status" value="1"/>
</dbReference>
<dbReference type="EMBL" id="JAEAOA010001660">
    <property type="protein sequence ID" value="KAK3604615.1"/>
    <property type="molecule type" value="Genomic_DNA"/>
</dbReference>
<keyword evidence="1" id="KW-0479">Metal-binding</keyword>
<dbReference type="InterPro" id="IPR045087">
    <property type="entry name" value="Cu-oxidase_fam"/>
</dbReference>
<dbReference type="GO" id="GO:0005507">
    <property type="term" value="F:copper ion binding"/>
    <property type="evidence" value="ECO:0007669"/>
    <property type="project" value="InterPro"/>
</dbReference>
<evidence type="ECO:0000256" key="1">
    <source>
        <dbReference type="ARBA" id="ARBA00022723"/>
    </source>
</evidence>
<protein>
    <recommendedName>
        <fullName evidence="4">Plastocyanin-like domain-containing protein</fullName>
    </recommendedName>
</protein>
<dbReference type="GO" id="GO:0006826">
    <property type="term" value="P:iron ion transport"/>
    <property type="evidence" value="ECO:0007669"/>
    <property type="project" value="TreeGrafter"/>
</dbReference>
<reference evidence="5" key="3">
    <citation type="submission" date="2023-05" db="EMBL/GenBank/DDBJ databases">
        <authorList>
            <person name="Smith C.H."/>
        </authorList>
    </citation>
    <scope>NUCLEOTIDE SEQUENCE</scope>
    <source>
        <strain evidence="5">CHS0354</strain>
        <tissue evidence="5">Mantle</tissue>
    </source>
</reference>
<reference evidence="5" key="1">
    <citation type="journal article" date="2021" name="Genome Biol. Evol.">
        <title>A High-Quality Reference Genome for a Parasitic Bivalve with Doubly Uniparental Inheritance (Bivalvia: Unionida).</title>
        <authorList>
            <person name="Smith C.H."/>
        </authorList>
    </citation>
    <scope>NUCLEOTIDE SEQUENCE</scope>
    <source>
        <strain evidence="5">CHS0354</strain>
    </source>
</reference>
<dbReference type="SUPFAM" id="SSF49503">
    <property type="entry name" value="Cupredoxins"/>
    <property type="match status" value="1"/>
</dbReference>
<sequence>FDRKKTVKEVIEMDSAGQIPRILQNPMHKDTVMVHGGNTYTIIRFKADNPGIWFFHCHTDGHMQQGMAMVIKVGNLIQFPSPPSYFPRCGGYTYRHALHKDSSSSTWRPQKNFSTNVLLTIAVMLLFLNDKLLRL</sequence>
<proteinExistence type="predicted"/>
<keyword evidence="3" id="KW-0186">Copper</keyword>
<evidence type="ECO:0000259" key="4">
    <source>
        <dbReference type="Pfam" id="PF07731"/>
    </source>
</evidence>
<name>A0AAE0T7C4_9BIVA</name>
<dbReference type="Pfam" id="PF07731">
    <property type="entry name" value="Cu-oxidase_2"/>
    <property type="match status" value="1"/>
</dbReference>
<reference evidence="5" key="2">
    <citation type="journal article" date="2021" name="Genome Biol. Evol.">
        <title>Developing a high-quality reference genome for a parasitic bivalve with doubly uniparental inheritance (Bivalvia: Unionida).</title>
        <authorList>
            <person name="Smith C.H."/>
        </authorList>
    </citation>
    <scope>NUCLEOTIDE SEQUENCE</scope>
    <source>
        <strain evidence="5">CHS0354</strain>
        <tissue evidence="5">Mantle</tissue>
    </source>
</reference>
<dbReference type="PANTHER" id="PTHR11709:SF394">
    <property type="entry name" value="FI03373P-RELATED"/>
    <property type="match status" value="1"/>
</dbReference>
<evidence type="ECO:0000313" key="6">
    <source>
        <dbReference type="Proteomes" id="UP001195483"/>
    </source>
</evidence>
<comment type="caution">
    <text evidence="5">The sequence shown here is derived from an EMBL/GenBank/DDBJ whole genome shotgun (WGS) entry which is preliminary data.</text>
</comment>
<organism evidence="5 6">
    <name type="scientific">Potamilus streckersoni</name>
    <dbReference type="NCBI Taxonomy" id="2493646"/>
    <lineage>
        <taxon>Eukaryota</taxon>
        <taxon>Metazoa</taxon>
        <taxon>Spiralia</taxon>
        <taxon>Lophotrochozoa</taxon>
        <taxon>Mollusca</taxon>
        <taxon>Bivalvia</taxon>
        <taxon>Autobranchia</taxon>
        <taxon>Heteroconchia</taxon>
        <taxon>Palaeoheterodonta</taxon>
        <taxon>Unionida</taxon>
        <taxon>Unionoidea</taxon>
        <taxon>Unionidae</taxon>
        <taxon>Ambleminae</taxon>
        <taxon>Lampsilini</taxon>
        <taxon>Potamilus</taxon>
    </lineage>
</organism>
<dbReference type="AlphaFoldDB" id="A0AAE0T7C4"/>
<evidence type="ECO:0000313" key="5">
    <source>
        <dbReference type="EMBL" id="KAK3604615.1"/>
    </source>
</evidence>
<dbReference type="InterPro" id="IPR033138">
    <property type="entry name" value="Cu_oxidase_CS"/>
</dbReference>
<evidence type="ECO:0000256" key="3">
    <source>
        <dbReference type="ARBA" id="ARBA00023008"/>
    </source>
</evidence>
<dbReference type="Gene3D" id="2.60.40.420">
    <property type="entry name" value="Cupredoxins - blue copper proteins"/>
    <property type="match status" value="1"/>
</dbReference>
<gene>
    <name evidence="5" type="ORF">CHS0354_027469</name>
</gene>
<keyword evidence="6" id="KW-1185">Reference proteome</keyword>
<feature type="non-terminal residue" evidence="5">
    <location>
        <position position="135"/>
    </location>
</feature>
<dbReference type="InterPro" id="IPR011706">
    <property type="entry name" value="Cu-oxidase_C"/>
</dbReference>
<dbReference type="InterPro" id="IPR008972">
    <property type="entry name" value="Cupredoxin"/>
</dbReference>